<proteinExistence type="predicted"/>
<dbReference type="EMBL" id="JACIEE010000009">
    <property type="protein sequence ID" value="MBB3979099.1"/>
    <property type="molecule type" value="Genomic_DNA"/>
</dbReference>
<comment type="caution">
    <text evidence="1">The sequence shown here is derived from an EMBL/GenBank/DDBJ whole genome shotgun (WGS) entry which is preliminary data.</text>
</comment>
<sequence>MGKKDFGGIIRMKLSTGEQISLRGTLAMNTSGVSTEAVTNQDGSVDRTLTPVPRRAEFTFADRGLNHDRLMKSDRFNVTFIEDQTGVTHYFTKAFLVGDPAKNRINGEVTGLSLAAEGYRKTEG</sequence>
<evidence type="ECO:0000313" key="1">
    <source>
        <dbReference type="EMBL" id="MBB3979099.1"/>
    </source>
</evidence>
<organism evidence="1 2">
    <name type="scientific">Mycoplana azooxidifex</name>
    <dbReference type="NCBI Taxonomy" id="1636188"/>
    <lineage>
        <taxon>Bacteria</taxon>
        <taxon>Pseudomonadati</taxon>
        <taxon>Pseudomonadota</taxon>
        <taxon>Alphaproteobacteria</taxon>
        <taxon>Hyphomicrobiales</taxon>
        <taxon>Rhizobiaceae</taxon>
        <taxon>Mycoplana</taxon>
    </lineage>
</organism>
<dbReference type="Proteomes" id="UP000574761">
    <property type="component" value="Unassembled WGS sequence"/>
</dbReference>
<gene>
    <name evidence="1" type="ORF">GGQ64_004335</name>
</gene>
<evidence type="ECO:0000313" key="2">
    <source>
        <dbReference type="Proteomes" id="UP000574761"/>
    </source>
</evidence>
<reference evidence="1 2" key="1">
    <citation type="submission" date="2020-08" db="EMBL/GenBank/DDBJ databases">
        <title>Genomic Encyclopedia of Type Strains, Phase IV (KMG-IV): sequencing the most valuable type-strain genomes for metagenomic binning, comparative biology and taxonomic classification.</title>
        <authorList>
            <person name="Goeker M."/>
        </authorList>
    </citation>
    <scope>NUCLEOTIDE SEQUENCE [LARGE SCALE GENOMIC DNA]</scope>
    <source>
        <strain evidence="1 2">DSM 100211</strain>
    </source>
</reference>
<protein>
    <submittedName>
        <fullName evidence="1">Uncharacterized protein</fullName>
    </submittedName>
</protein>
<name>A0A7W6GMM2_9HYPH</name>
<dbReference type="RefSeq" id="WP_183807348.1">
    <property type="nucleotide sequence ID" value="NZ_JACIEE010000009.1"/>
</dbReference>
<dbReference type="InterPro" id="IPR019596">
    <property type="entry name" value="Phage_Mu_GpM_tail_tub"/>
</dbReference>
<dbReference type="AlphaFoldDB" id="A0A7W6GMM2"/>
<dbReference type="Pfam" id="PF10618">
    <property type="entry name" value="Tail_tube"/>
    <property type="match status" value="1"/>
</dbReference>
<keyword evidence="2" id="KW-1185">Reference proteome</keyword>
<accession>A0A7W6GMM2</accession>